<accession>M2LIN0</accession>
<sequence length="517" mass="55191">MSREHPSLPTSNPPASLPTPHSSHSFWHSEPSPLLLGHRSTRTLPRTADIVIIGSGITGTSAAHHILASTAPATNTHTLNVVMLEAREACWGATGRNGGHCQPLLFESPHDPSIGRFELANFHALQHLIADKQIDCEFVPQPGVRAIMSQHHLDEAATALEIMKTTAPDLRSMLRLVTDKAELASYRIPTAKGAVVTTLAARMWPYKFVSRLLCDLLTSPTLPSGGTFNLQTLTPATALTPTPTAEGGGWTVQTPRGSIHAQRVILATNAYTSHLLPSFADLIVPCRGQMSALHPLPSLQGEKRLKTSLGFLGDGLDDYLIQRPNERGGHLMFGGGRQEGTKSVGVTDDSVVDAPTEHYLRTKLVSAFDLPEGKDDPATMFEAVNVWSGIMGSSRDERPWVGPVPDQDGVFLAAGYTGHGMPNTWLCGKAVAEMAVASLSGGGGGGGVVGEEGEEEEVVMAGLLPESYRLTRERMERAAKSESVEEKDWAEMRRGGGRSSGRSGSGSGLERVPSGYA</sequence>
<dbReference type="InterPro" id="IPR006076">
    <property type="entry name" value="FAD-dep_OxRdtase"/>
</dbReference>
<dbReference type="GO" id="GO:0005737">
    <property type="term" value="C:cytoplasm"/>
    <property type="evidence" value="ECO:0007669"/>
    <property type="project" value="TreeGrafter"/>
</dbReference>
<dbReference type="AlphaFoldDB" id="M2LIN0"/>
<name>M2LIN0_BAUPA</name>
<feature type="compositionally biased region" description="Basic and acidic residues" evidence="1">
    <location>
        <begin position="474"/>
        <end position="494"/>
    </location>
</feature>
<dbReference type="Proteomes" id="UP000011761">
    <property type="component" value="Unassembled WGS sequence"/>
</dbReference>
<reference evidence="3 4" key="1">
    <citation type="journal article" date="2012" name="PLoS Pathog.">
        <title>Diverse lifestyles and strategies of plant pathogenesis encoded in the genomes of eighteen Dothideomycetes fungi.</title>
        <authorList>
            <person name="Ohm R.A."/>
            <person name="Feau N."/>
            <person name="Henrissat B."/>
            <person name="Schoch C.L."/>
            <person name="Horwitz B.A."/>
            <person name="Barry K.W."/>
            <person name="Condon B.J."/>
            <person name="Copeland A.C."/>
            <person name="Dhillon B."/>
            <person name="Glaser F."/>
            <person name="Hesse C.N."/>
            <person name="Kosti I."/>
            <person name="LaButti K."/>
            <person name="Lindquist E.A."/>
            <person name="Lucas S."/>
            <person name="Salamov A.A."/>
            <person name="Bradshaw R.E."/>
            <person name="Ciuffetti L."/>
            <person name="Hamelin R.C."/>
            <person name="Kema G.H.J."/>
            <person name="Lawrence C."/>
            <person name="Scott J.A."/>
            <person name="Spatafora J.W."/>
            <person name="Turgeon B.G."/>
            <person name="de Wit P.J.G.M."/>
            <person name="Zhong S."/>
            <person name="Goodwin S.B."/>
            <person name="Grigoriev I.V."/>
        </authorList>
    </citation>
    <scope>NUCLEOTIDE SEQUENCE [LARGE SCALE GENOMIC DNA]</scope>
    <source>
        <strain evidence="3 4">UAMH 10762</strain>
    </source>
</reference>
<feature type="region of interest" description="Disordered" evidence="1">
    <location>
        <begin position="474"/>
        <end position="517"/>
    </location>
</feature>
<feature type="region of interest" description="Disordered" evidence="1">
    <location>
        <begin position="1"/>
        <end position="29"/>
    </location>
</feature>
<dbReference type="PANTHER" id="PTHR13847:SF129">
    <property type="entry name" value="FAD DEPENDENT OXIDOREDUCTASE"/>
    <property type="match status" value="1"/>
</dbReference>
<evidence type="ECO:0000313" key="3">
    <source>
        <dbReference type="EMBL" id="EMC94022.1"/>
    </source>
</evidence>
<keyword evidence="4" id="KW-1185">Reference proteome</keyword>
<protein>
    <recommendedName>
        <fullName evidence="2">FAD dependent oxidoreductase domain-containing protein</fullName>
    </recommendedName>
</protein>
<dbReference type="RefSeq" id="XP_007678638.1">
    <property type="nucleotide sequence ID" value="XM_007680448.1"/>
</dbReference>
<dbReference type="OrthoDB" id="429143at2759"/>
<dbReference type="HOGENOM" id="CLU_022730_3_0_1"/>
<dbReference type="GeneID" id="19112968"/>
<dbReference type="EMBL" id="KB445559">
    <property type="protein sequence ID" value="EMC94022.1"/>
    <property type="molecule type" value="Genomic_DNA"/>
</dbReference>
<proteinExistence type="predicted"/>
<dbReference type="eggNOG" id="ENOG502QUK9">
    <property type="taxonomic scope" value="Eukaryota"/>
</dbReference>
<feature type="compositionally biased region" description="Gly residues" evidence="1">
    <location>
        <begin position="497"/>
        <end position="507"/>
    </location>
</feature>
<evidence type="ECO:0000313" key="4">
    <source>
        <dbReference type="Proteomes" id="UP000011761"/>
    </source>
</evidence>
<dbReference type="SUPFAM" id="SSF51905">
    <property type="entry name" value="FAD/NAD(P)-binding domain"/>
    <property type="match status" value="1"/>
</dbReference>
<organism evidence="3 4">
    <name type="scientific">Baudoinia panamericana (strain UAMH 10762)</name>
    <name type="common">Angels' share fungus</name>
    <name type="synonym">Baudoinia compniacensis (strain UAMH 10762)</name>
    <dbReference type="NCBI Taxonomy" id="717646"/>
    <lineage>
        <taxon>Eukaryota</taxon>
        <taxon>Fungi</taxon>
        <taxon>Dikarya</taxon>
        <taxon>Ascomycota</taxon>
        <taxon>Pezizomycotina</taxon>
        <taxon>Dothideomycetes</taxon>
        <taxon>Dothideomycetidae</taxon>
        <taxon>Mycosphaerellales</taxon>
        <taxon>Teratosphaeriaceae</taxon>
        <taxon>Baudoinia</taxon>
    </lineage>
</organism>
<gene>
    <name evidence="3" type="ORF">BAUCODRAFT_36493</name>
</gene>
<dbReference type="STRING" id="717646.M2LIN0"/>
<dbReference type="Gene3D" id="3.50.50.60">
    <property type="entry name" value="FAD/NAD(P)-binding domain"/>
    <property type="match status" value="1"/>
</dbReference>
<evidence type="ECO:0000256" key="1">
    <source>
        <dbReference type="SAM" id="MobiDB-lite"/>
    </source>
</evidence>
<dbReference type="Pfam" id="PF01266">
    <property type="entry name" value="DAO"/>
    <property type="match status" value="1"/>
</dbReference>
<evidence type="ECO:0000259" key="2">
    <source>
        <dbReference type="Pfam" id="PF01266"/>
    </source>
</evidence>
<dbReference type="InterPro" id="IPR036188">
    <property type="entry name" value="FAD/NAD-bd_sf"/>
</dbReference>
<dbReference type="Gene3D" id="3.30.9.10">
    <property type="entry name" value="D-Amino Acid Oxidase, subunit A, domain 2"/>
    <property type="match status" value="1"/>
</dbReference>
<dbReference type="OMA" id="RNGGMCN"/>
<feature type="domain" description="FAD dependent oxidoreductase" evidence="2">
    <location>
        <begin position="49"/>
        <end position="434"/>
    </location>
</feature>
<dbReference type="KEGG" id="bcom:BAUCODRAFT_36493"/>
<dbReference type="PANTHER" id="PTHR13847">
    <property type="entry name" value="SARCOSINE DEHYDROGENASE-RELATED"/>
    <property type="match status" value="1"/>
</dbReference>